<dbReference type="NCBIfam" id="NF003421">
    <property type="entry name" value="PRK04860.1"/>
    <property type="match status" value="1"/>
</dbReference>
<evidence type="ECO:0000259" key="1">
    <source>
        <dbReference type="SMART" id="SM00731"/>
    </source>
</evidence>
<reference evidence="3" key="1">
    <citation type="submission" date="2017-03" db="EMBL/GenBank/DDBJ databases">
        <title>Full genome sequence of a non-lethal Shewanella isolate that potentiates virulence of Vibio parahaemolyticus causing acute hepatopancreatic necrosis disease (AHPND) in shrimp.</title>
        <authorList>
            <person name="Prachumwat A."/>
            <person name="Sritunyalucksana K."/>
        </authorList>
    </citation>
    <scope>NUCLEOTIDE SEQUENCE [LARGE SCALE GENOMIC DNA]</scope>
    <source>
        <strain evidence="3">TH2012</strain>
    </source>
</reference>
<dbReference type="EMBL" id="CP020373">
    <property type="protein sequence ID" value="AZQ09262.1"/>
    <property type="molecule type" value="Genomic_DNA"/>
</dbReference>
<proteinExistence type="predicted"/>
<dbReference type="RefSeq" id="WP_126165749.1">
    <property type="nucleotide sequence ID" value="NZ_CP020373.1"/>
</dbReference>
<gene>
    <name evidence="2" type="ORF">STH12_00110</name>
</gene>
<sequence>MFSFLRPKKTTKAIKRPVKALSGVLANCENMAPRSAVEEDAFLHLESACLRAEAGLGLSLPRPNLRFDVRGKTAGMAYGQLNLIRLNPKLLEENPDIFFTEVIPHELCHLLAHRLHGKVKPHGHEWQTLMRTLFGLSPRTTHSLDTRSVSKSISYQCGCGPVELSVRRHNKVSRGDTRYLCRRCRQYLQPATALPTSVD</sequence>
<dbReference type="PANTHER" id="PTHR38773">
    <property type="entry name" value="PROTEIN SPRT"/>
    <property type="match status" value="1"/>
</dbReference>
<dbReference type="PANTHER" id="PTHR38773:SF1">
    <property type="entry name" value="PROTEIN SPRT"/>
    <property type="match status" value="1"/>
</dbReference>
<organism evidence="2 3">
    <name type="scientific">Shewanella khirikhana</name>
    <dbReference type="NCBI Taxonomy" id="1965282"/>
    <lineage>
        <taxon>Bacteria</taxon>
        <taxon>Pseudomonadati</taxon>
        <taxon>Pseudomonadota</taxon>
        <taxon>Gammaproteobacteria</taxon>
        <taxon>Alteromonadales</taxon>
        <taxon>Shewanellaceae</taxon>
        <taxon>Shewanella</taxon>
    </lineage>
</organism>
<keyword evidence="3" id="KW-1185">Reference proteome</keyword>
<dbReference type="SMART" id="SM00731">
    <property type="entry name" value="SprT"/>
    <property type="match status" value="1"/>
</dbReference>
<dbReference type="Proteomes" id="UP000278437">
    <property type="component" value="Chromosome"/>
</dbReference>
<name>A0ABM7CYU9_9GAMM</name>
<protein>
    <recommendedName>
        <fullName evidence="1">SprT-like domain-containing protein</fullName>
    </recommendedName>
</protein>
<dbReference type="InterPro" id="IPR035240">
    <property type="entry name" value="SprT_Zn_ribbon"/>
</dbReference>
<feature type="domain" description="SprT-like" evidence="1">
    <location>
        <begin position="43"/>
        <end position="191"/>
    </location>
</feature>
<accession>A0ABM7CYU9</accession>
<evidence type="ECO:0000313" key="3">
    <source>
        <dbReference type="Proteomes" id="UP000278437"/>
    </source>
</evidence>
<dbReference type="Pfam" id="PF17283">
    <property type="entry name" value="Zn_ribbon_SprT"/>
    <property type="match status" value="1"/>
</dbReference>
<evidence type="ECO:0000313" key="2">
    <source>
        <dbReference type="EMBL" id="AZQ09262.1"/>
    </source>
</evidence>
<dbReference type="InterPro" id="IPR006640">
    <property type="entry name" value="SprT-like_domain"/>
</dbReference>
<dbReference type="Pfam" id="PF10263">
    <property type="entry name" value="SprT-like"/>
    <property type="match status" value="1"/>
</dbReference>